<dbReference type="InterPro" id="IPR000873">
    <property type="entry name" value="AMP-dep_synth/lig_dom"/>
</dbReference>
<keyword evidence="1" id="KW-0436">Ligase</keyword>
<evidence type="ECO:0000256" key="3">
    <source>
        <dbReference type="ARBA" id="ARBA00023098"/>
    </source>
</evidence>
<dbReference type="Pfam" id="PF00501">
    <property type="entry name" value="AMP-binding"/>
    <property type="match status" value="1"/>
</dbReference>
<keyword evidence="2" id="KW-0276">Fatty acid metabolism</keyword>
<organism evidence="5 6">
    <name type="scientific">Sediminitomix flava</name>
    <dbReference type="NCBI Taxonomy" id="379075"/>
    <lineage>
        <taxon>Bacteria</taxon>
        <taxon>Pseudomonadati</taxon>
        <taxon>Bacteroidota</taxon>
        <taxon>Cytophagia</taxon>
        <taxon>Cytophagales</taxon>
        <taxon>Flammeovirgaceae</taxon>
        <taxon>Sediminitomix</taxon>
    </lineage>
</organism>
<dbReference type="PANTHER" id="PTHR43272:SF32">
    <property type="entry name" value="AMP-DEPENDENT SYNTHETASE_LIGASE DOMAIN-CONTAINING PROTEIN"/>
    <property type="match status" value="1"/>
</dbReference>
<dbReference type="OrthoDB" id="9803968at2"/>
<feature type="domain" description="AMP-dependent synthetase/ligase" evidence="4">
    <location>
        <begin position="14"/>
        <end position="429"/>
    </location>
</feature>
<proteinExistence type="predicted"/>
<dbReference type="GO" id="GO:0016020">
    <property type="term" value="C:membrane"/>
    <property type="evidence" value="ECO:0007669"/>
    <property type="project" value="TreeGrafter"/>
</dbReference>
<reference evidence="5 6" key="1">
    <citation type="submission" date="2018-03" db="EMBL/GenBank/DDBJ databases">
        <title>Genomic Encyclopedia of Archaeal and Bacterial Type Strains, Phase II (KMG-II): from individual species to whole genera.</title>
        <authorList>
            <person name="Goeker M."/>
        </authorList>
    </citation>
    <scope>NUCLEOTIDE SEQUENCE [LARGE SCALE GENOMIC DNA]</scope>
    <source>
        <strain evidence="5 6">DSM 28229</strain>
    </source>
</reference>
<accession>A0A315ZEB0</accession>
<keyword evidence="3" id="KW-0443">Lipid metabolism</keyword>
<evidence type="ECO:0000313" key="5">
    <source>
        <dbReference type="EMBL" id="PWJ43672.1"/>
    </source>
</evidence>
<dbReference type="Gene3D" id="3.40.50.12780">
    <property type="entry name" value="N-terminal domain of ligase-like"/>
    <property type="match status" value="1"/>
</dbReference>
<evidence type="ECO:0000256" key="2">
    <source>
        <dbReference type="ARBA" id="ARBA00022832"/>
    </source>
</evidence>
<dbReference type="EMBL" id="QGDO01000001">
    <property type="protein sequence ID" value="PWJ43672.1"/>
    <property type="molecule type" value="Genomic_DNA"/>
</dbReference>
<sequence length="602" mass="67727">MNDSKRVHLVEAIRANVQKYGERAAFKYQSPGSNEWVATSWKSFGEKIDKLAKSLIKLGVKSQETIGIFSQNMPQWSITDLGALSVKAITVPIYATNTAEQASYILKDAAVRVLFVGEQDQLDKSLEILDQHEELLKIVAFEKDIDLRGCQKAIHFDDLIAQEFTAEEEAEYQERLANAKFDDLLTLIYTSGTTGTPKGVMLDYSNFAKTFEIHDIRVPVNESDHSLCFLPLSHVYERTWSFYVYYNGATNFILKDPKQIAQAIPEVAPTAMCSVPRLYEKIHTGILQKAGQATGVKKKLFDWAIATGLEFVEHKIEGTSPSIILKAKNSIADKLIFSKLRNAIFGGQPRLLPVGGSKLSDEITKFMHAIGLPINYGYGMTETVATVSCFVENETPIGSIGTPMPDVQIKIGDNNEILVKSETVMKGYYNLPEATAEVFTEDGWFRTGDAGYIDSKGHMVLTDRIKDLMKTSGGKYIAPQLIEAKISNDQFVEQIAVIGDERKYVSALIVPAFEALEEYAKNMGIMFKNRKELIENVQIKEMFDQRIEELQKSLAKFEKIKKFTLLPAEFTIEKGEITPTLKVKRKVVIDNYKKLIEKMYKH</sequence>
<protein>
    <submittedName>
        <fullName evidence="5">Long-chain acyl-CoA synthetase</fullName>
    </submittedName>
</protein>
<dbReference type="SUPFAM" id="SSF56801">
    <property type="entry name" value="Acetyl-CoA synthetase-like"/>
    <property type="match status" value="1"/>
</dbReference>
<evidence type="ECO:0000256" key="1">
    <source>
        <dbReference type="ARBA" id="ARBA00022598"/>
    </source>
</evidence>
<dbReference type="InterPro" id="IPR042099">
    <property type="entry name" value="ANL_N_sf"/>
</dbReference>
<dbReference type="PROSITE" id="PS00455">
    <property type="entry name" value="AMP_BINDING"/>
    <property type="match status" value="1"/>
</dbReference>
<dbReference type="RefSeq" id="WP_109615213.1">
    <property type="nucleotide sequence ID" value="NZ_QGDO01000001.1"/>
</dbReference>
<dbReference type="CDD" id="cd05907">
    <property type="entry name" value="VL_LC_FACS_like"/>
    <property type="match status" value="1"/>
</dbReference>
<gene>
    <name evidence="5" type="ORF">BC781_10118</name>
</gene>
<name>A0A315ZEB0_SEDFL</name>
<dbReference type="PANTHER" id="PTHR43272">
    <property type="entry name" value="LONG-CHAIN-FATTY-ACID--COA LIGASE"/>
    <property type="match status" value="1"/>
</dbReference>
<keyword evidence="6" id="KW-1185">Reference proteome</keyword>
<evidence type="ECO:0000313" key="6">
    <source>
        <dbReference type="Proteomes" id="UP000245535"/>
    </source>
</evidence>
<dbReference type="Proteomes" id="UP000245535">
    <property type="component" value="Unassembled WGS sequence"/>
</dbReference>
<dbReference type="InterPro" id="IPR020845">
    <property type="entry name" value="AMP-binding_CS"/>
</dbReference>
<dbReference type="AlphaFoldDB" id="A0A315ZEB0"/>
<dbReference type="Pfam" id="PF23562">
    <property type="entry name" value="AMP-binding_C_3"/>
    <property type="match status" value="1"/>
</dbReference>
<comment type="caution">
    <text evidence="5">The sequence shown here is derived from an EMBL/GenBank/DDBJ whole genome shotgun (WGS) entry which is preliminary data.</text>
</comment>
<dbReference type="GO" id="GO:0004467">
    <property type="term" value="F:long-chain fatty acid-CoA ligase activity"/>
    <property type="evidence" value="ECO:0007669"/>
    <property type="project" value="TreeGrafter"/>
</dbReference>
<evidence type="ECO:0000259" key="4">
    <source>
        <dbReference type="Pfam" id="PF00501"/>
    </source>
</evidence>